<sequence length="62" mass="7396">MYTWTDEERANYQRMMDLAVSLRQRKLTREEALQDLVDAGIFDENGNYTEPYKILEQYSASK</sequence>
<evidence type="ECO:0000313" key="1">
    <source>
        <dbReference type="EMBL" id="RZS70974.1"/>
    </source>
</evidence>
<dbReference type="EMBL" id="SGXA01000002">
    <property type="protein sequence ID" value="RZS70974.1"/>
    <property type="molecule type" value="Genomic_DNA"/>
</dbReference>
<dbReference type="Proteomes" id="UP000293874">
    <property type="component" value="Unassembled WGS sequence"/>
</dbReference>
<proteinExistence type="predicted"/>
<name>A0A4Q7MSR3_9BACT</name>
<evidence type="ECO:0000313" key="2">
    <source>
        <dbReference type="Proteomes" id="UP000293874"/>
    </source>
</evidence>
<accession>A0A4Q7MSR3</accession>
<gene>
    <name evidence="1" type="ORF">EV199_2873</name>
</gene>
<protein>
    <submittedName>
        <fullName evidence="1">Uncharacterized protein</fullName>
    </submittedName>
</protein>
<dbReference type="AlphaFoldDB" id="A0A4Q7MSR3"/>
<keyword evidence="2" id="KW-1185">Reference proteome</keyword>
<organism evidence="1 2">
    <name type="scientific">Pseudobacter ginsenosidimutans</name>
    <dbReference type="NCBI Taxonomy" id="661488"/>
    <lineage>
        <taxon>Bacteria</taxon>
        <taxon>Pseudomonadati</taxon>
        <taxon>Bacteroidota</taxon>
        <taxon>Chitinophagia</taxon>
        <taxon>Chitinophagales</taxon>
        <taxon>Chitinophagaceae</taxon>
        <taxon>Pseudobacter</taxon>
    </lineage>
</organism>
<comment type="caution">
    <text evidence="1">The sequence shown here is derived from an EMBL/GenBank/DDBJ whole genome shotgun (WGS) entry which is preliminary data.</text>
</comment>
<reference evidence="1 2" key="1">
    <citation type="submission" date="2019-02" db="EMBL/GenBank/DDBJ databases">
        <title>Genomic Encyclopedia of Type Strains, Phase IV (KMG-IV): sequencing the most valuable type-strain genomes for metagenomic binning, comparative biology and taxonomic classification.</title>
        <authorList>
            <person name="Goeker M."/>
        </authorList>
    </citation>
    <scope>NUCLEOTIDE SEQUENCE [LARGE SCALE GENOMIC DNA]</scope>
    <source>
        <strain evidence="1 2">DSM 18116</strain>
    </source>
</reference>